<proteinExistence type="inferred from homology"/>
<gene>
    <name evidence="6 8" type="primary">rnd</name>
    <name evidence="8" type="ORF">CWE15_07460</name>
</gene>
<dbReference type="InterPro" id="IPR036397">
    <property type="entry name" value="RNaseH_sf"/>
</dbReference>
<evidence type="ECO:0000256" key="1">
    <source>
        <dbReference type="ARBA" id="ARBA00022490"/>
    </source>
</evidence>
<dbReference type="Gene3D" id="3.30.420.10">
    <property type="entry name" value="Ribonuclease H-like superfamily/Ribonuclease H"/>
    <property type="match status" value="1"/>
</dbReference>
<dbReference type="SUPFAM" id="SSF47819">
    <property type="entry name" value="HRDC-like"/>
    <property type="match status" value="2"/>
</dbReference>
<dbReference type="GO" id="GO:0042780">
    <property type="term" value="P:tRNA 3'-end processing"/>
    <property type="evidence" value="ECO:0007669"/>
    <property type="project" value="UniProtKB-UniRule"/>
</dbReference>
<reference evidence="8 9" key="1">
    <citation type="journal article" date="2011" name="Front. Microbiol.">
        <title>Genomic signatures of strain selection and enhancement in Bacillus atrophaeus var. globigii, a historical biowarfare simulant.</title>
        <authorList>
            <person name="Gibbons H.S."/>
            <person name="Broomall S.M."/>
            <person name="McNew L.A."/>
            <person name="Daligault H."/>
            <person name="Chapman C."/>
            <person name="Bruce D."/>
            <person name="Karavis M."/>
            <person name="Krepps M."/>
            <person name="McGregor P.A."/>
            <person name="Hong C."/>
            <person name="Park K.H."/>
            <person name="Akmal A."/>
            <person name="Feldman A."/>
            <person name="Lin J.S."/>
            <person name="Chang W.E."/>
            <person name="Higgs B.W."/>
            <person name="Demirev P."/>
            <person name="Lindquist J."/>
            <person name="Liem A."/>
            <person name="Fochler E."/>
            <person name="Read T.D."/>
            <person name="Tapia R."/>
            <person name="Johnson S."/>
            <person name="Bishop-Lilly K.A."/>
            <person name="Detter C."/>
            <person name="Han C."/>
            <person name="Sozhamannan S."/>
            <person name="Rosenzweig C.N."/>
            <person name="Skowronski E.W."/>
        </authorList>
    </citation>
    <scope>NUCLEOTIDE SEQUENCE [LARGE SCALE GENOMIC DNA]</scope>
    <source>
        <strain evidence="8 9">AIT1</strain>
    </source>
</reference>
<sequence>MQDNFRLINATKDLVAFCDLAREVGWVALDTEFVRTRTYYAKLGLVQLWAADEWLILDPLLDVDMSPLWELLSEDKVLTVMHAAGEDLEIINRKCSAAPKQMFDTQIAWSFLHEGAQIGYAGMVEEMCGVTLDKSLSRTDWLKRPLSQAQLEYAAADSLYLAKVYPVLKKQIEQSPQYDFFVQECAFQVEKRSRVANPEFAWRDVGGYAQMQGVERAVLAELAKWRLSCAQQEDIALPFLLRDNVLTEIAHAQPRSKQALAEVSELHPKVLRQRGKDILAAIERGLSTPEQAWPRAIPRLDDHSGYKKWFKEAKTLIKERATQAGVAPQLLGSRKQINEVFVWSKFTDPAVKAQVPKPEMLSSWRYQVAGEAVLALADAL</sequence>
<comment type="cofactor">
    <cofactor evidence="6">
        <name>a divalent metal cation</name>
        <dbReference type="ChEBI" id="CHEBI:60240"/>
    </cofactor>
</comment>
<dbReference type="Pfam" id="PF01612">
    <property type="entry name" value="DNA_pol_A_exo1"/>
    <property type="match status" value="1"/>
</dbReference>
<evidence type="ECO:0000313" key="8">
    <source>
        <dbReference type="EMBL" id="RUO40573.1"/>
    </source>
</evidence>
<evidence type="ECO:0000313" key="9">
    <source>
        <dbReference type="Proteomes" id="UP000286976"/>
    </source>
</evidence>
<dbReference type="Pfam" id="PF00570">
    <property type="entry name" value="HRDC"/>
    <property type="match status" value="1"/>
</dbReference>
<keyword evidence="5 6" id="KW-0269">Exonuclease</keyword>
<evidence type="ECO:0000259" key="7">
    <source>
        <dbReference type="PROSITE" id="PS50967"/>
    </source>
</evidence>
<comment type="similarity">
    <text evidence="6">Belongs to the RNase D family.</text>
</comment>
<name>A0A432X1Z4_9GAMM</name>
<dbReference type="GO" id="GO:0033890">
    <property type="term" value="F:ribonuclease D activity"/>
    <property type="evidence" value="ECO:0007669"/>
    <property type="project" value="UniProtKB-UniRule"/>
</dbReference>
<dbReference type="AlphaFoldDB" id="A0A432X1Z4"/>
<dbReference type="GO" id="GO:0003676">
    <property type="term" value="F:nucleic acid binding"/>
    <property type="evidence" value="ECO:0007669"/>
    <property type="project" value="InterPro"/>
</dbReference>
<dbReference type="NCBIfam" id="TIGR01388">
    <property type="entry name" value="rnd"/>
    <property type="match status" value="1"/>
</dbReference>
<dbReference type="EC" id="3.1.13.5" evidence="6"/>
<dbReference type="InterPro" id="IPR002562">
    <property type="entry name" value="3'-5'_exonuclease_dom"/>
</dbReference>
<comment type="caution">
    <text evidence="8">The sequence shown here is derived from an EMBL/GenBank/DDBJ whole genome shotgun (WGS) entry which is preliminary data.</text>
</comment>
<dbReference type="GO" id="GO:0000166">
    <property type="term" value="F:nucleotide binding"/>
    <property type="evidence" value="ECO:0007669"/>
    <property type="project" value="InterPro"/>
</dbReference>
<dbReference type="Gene3D" id="1.10.150.80">
    <property type="entry name" value="HRDC domain"/>
    <property type="match status" value="2"/>
</dbReference>
<accession>A0A432X1Z4</accession>
<dbReference type="InterPro" id="IPR012337">
    <property type="entry name" value="RNaseH-like_sf"/>
</dbReference>
<evidence type="ECO:0000256" key="5">
    <source>
        <dbReference type="ARBA" id="ARBA00022839"/>
    </source>
</evidence>
<dbReference type="InterPro" id="IPR006292">
    <property type="entry name" value="RNase_D"/>
</dbReference>
<evidence type="ECO:0000256" key="6">
    <source>
        <dbReference type="HAMAP-Rule" id="MF_01899"/>
    </source>
</evidence>
<dbReference type="PANTHER" id="PTHR47649">
    <property type="entry name" value="RIBONUCLEASE D"/>
    <property type="match status" value="1"/>
</dbReference>
<organism evidence="8 9">
    <name type="scientific">Aliidiomarina taiwanensis</name>
    <dbReference type="NCBI Taxonomy" id="946228"/>
    <lineage>
        <taxon>Bacteria</taxon>
        <taxon>Pseudomonadati</taxon>
        <taxon>Pseudomonadota</taxon>
        <taxon>Gammaproteobacteria</taxon>
        <taxon>Alteromonadales</taxon>
        <taxon>Idiomarinaceae</taxon>
        <taxon>Aliidiomarina</taxon>
    </lineage>
</organism>
<comment type="subcellular location">
    <subcellularLocation>
        <location evidence="6">Cytoplasm</location>
    </subcellularLocation>
</comment>
<dbReference type="PANTHER" id="PTHR47649:SF1">
    <property type="entry name" value="RIBONUCLEASE D"/>
    <property type="match status" value="1"/>
</dbReference>
<dbReference type="SMART" id="SM00474">
    <property type="entry name" value="35EXOc"/>
    <property type="match status" value="1"/>
</dbReference>
<keyword evidence="9" id="KW-1185">Reference proteome</keyword>
<dbReference type="Proteomes" id="UP000286976">
    <property type="component" value="Unassembled WGS sequence"/>
</dbReference>
<dbReference type="SMART" id="SM00341">
    <property type="entry name" value="HRDC"/>
    <property type="match status" value="1"/>
</dbReference>
<dbReference type="CDD" id="cd06142">
    <property type="entry name" value="RNaseD_exo"/>
    <property type="match status" value="1"/>
</dbReference>
<dbReference type="InterPro" id="IPR002121">
    <property type="entry name" value="HRDC_dom"/>
</dbReference>
<dbReference type="InterPro" id="IPR048579">
    <property type="entry name" value="RNAseD_HRDC_C"/>
</dbReference>
<dbReference type="RefSeq" id="WP_126757448.1">
    <property type="nucleotide sequence ID" value="NZ_PIPQ01000003.1"/>
</dbReference>
<feature type="domain" description="HRDC" evidence="7">
    <location>
        <begin position="212"/>
        <end position="292"/>
    </location>
</feature>
<dbReference type="InterPro" id="IPR010997">
    <property type="entry name" value="HRDC-like_sf"/>
</dbReference>
<dbReference type="OrthoDB" id="9800549at2"/>
<evidence type="ECO:0000256" key="2">
    <source>
        <dbReference type="ARBA" id="ARBA00022694"/>
    </source>
</evidence>
<comment type="catalytic activity">
    <reaction evidence="6">
        <text>Exonucleolytic cleavage that removes extra residues from the 3'-terminus of tRNA to produce 5'-mononucleotides.</text>
        <dbReference type="EC" id="3.1.13.5"/>
    </reaction>
</comment>
<dbReference type="GO" id="GO:0008408">
    <property type="term" value="F:3'-5' exonuclease activity"/>
    <property type="evidence" value="ECO:0007669"/>
    <property type="project" value="InterPro"/>
</dbReference>
<comment type="function">
    <text evidence="6">Exonuclease involved in the 3' processing of various precursor tRNAs. Initiates hydrolysis at the 3'-terminus of an RNA molecule and releases 5'-mononucleotides.</text>
</comment>
<keyword evidence="2 6" id="KW-0819">tRNA processing</keyword>
<evidence type="ECO:0000256" key="3">
    <source>
        <dbReference type="ARBA" id="ARBA00022722"/>
    </source>
</evidence>
<dbReference type="HAMAP" id="MF_01899">
    <property type="entry name" value="RNase_D"/>
    <property type="match status" value="1"/>
</dbReference>
<keyword evidence="3 6" id="KW-0540">Nuclease</keyword>
<dbReference type="Pfam" id="PF21293">
    <property type="entry name" value="RNAseD_HRDC_C"/>
    <property type="match status" value="1"/>
</dbReference>
<evidence type="ECO:0000256" key="4">
    <source>
        <dbReference type="ARBA" id="ARBA00022801"/>
    </source>
</evidence>
<dbReference type="EMBL" id="PIPQ01000003">
    <property type="protein sequence ID" value="RUO40573.1"/>
    <property type="molecule type" value="Genomic_DNA"/>
</dbReference>
<dbReference type="InterPro" id="IPR051086">
    <property type="entry name" value="RNase_D-like"/>
</dbReference>
<dbReference type="GO" id="GO:0005737">
    <property type="term" value="C:cytoplasm"/>
    <property type="evidence" value="ECO:0007669"/>
    <property type="project" value="UniProtKB-SubCell"/>
</dbReference>
<dbReference type="PROSITE" id="PS50967">
    <property type="entry name" value="HRDC"/>
    <property type="match status" value="1"/>
</dbReference>
<keyword evidence="1 6" id="KW-0963">Cytoplasm</keyword>
<dbReference type="InterPro" id="IPR044876">
    <property type="entry name" value="HRDC_dom_sf"/>
</dbReference>
<dbReference type="SUPFAM" id="SSF53098">
    <property type="entry name" value="Ribonuclease H-like"/>
    <property type="match status" value="1"/>
</dbReference>
<keyword evidence="4 6" id="KW-0378">Hydrolase</keyword>
<protein>
    <recommendedName>
        <fullName evidence="6">Ribonuclease D</fullName>
        <shortName evidence="6">RNase D</shortName>
        <ecNumber evidence="6">3.1.13.5</ecNumber>
    </recommendedName>
</protein>